<dbReference type="SUPFAM" id="SSF53300">
    <property type="entry name" value="vWA-like"/>
    <property type="match status" value="1"/>
</dbReference>
<sequence length="293" mass="30860">MYEQTFSRANPGCIVFLLDRSDSMKQPWQSSGGTLAEGAARAVNKILLDLCVKSAKEVGGRARHYFDVGVFGYGACPVTGGEGVEPALIGPVGGQPIVPISHVFENPLRIESTPPPSGPGAAATVDPVAGSRLPVWVEPVHGYRTPMCQAIASAGEHVFEWAASHPDSFPPIIINITDGMVTDSPFDGVGLTDWASRLTSIETHDGPALLFNIFLSPALAPEVLFPVSAAGLPEPGPELFAISSTLPASMVANARGARMEITDGARGFVFNAGLATLVWFLEVGTRVADLRDR</sequence>
<dbReference type="InterPro" id="IPR036465">
    <property type="entry name" value="vWFA_dom_sf"/>
</dbReference>
<dbReference type="Proteomes" id="UP000198802">
    <property type="component" value="Unassembled WGS sequence"/>
</dbReference>
<dbReference type="RefSeq" id="WP_091271294.1">
    <property type="nucleotide sequence ID" value="NZ_FAOZ01000002.1"/>
</dbReference>
<keyword evidence="2" id="KW-1185">Reference proteome</keyword>
<gene>
    <name evidence="1" type="ORF">Ga0074812_10255</name>
</gene>
<name>A0A0S4QES9_9ACTN</name>
<evidence type="ECO:0000313" key="1">
    <source>
        <dbReference type="EMBL" id="CUU54052.1"/>
    </source>
</evidence>
<evidence type="ECO:0000313" key="2">
    <source>
        <dbReference type="Proteomes" id="UP000198802"/>
    </source>
</evidence>
<dbReference type="EMBL" id="FAOZ01000002">
    <property type="protein sequence ID" value="CUU54052.1"/>
    <property type="molecule type" value="Genomic_DNA"/>
</dbReference>
<protein>
    <recommendedName>
        <fullName evidence="3">VWFA domain-containing protein</fullName>
    </recommendedName>
</protein>
<proteinExistence type="predicted"/>
<evidence type="ECO:0008006" key="3">
    <source>
        <dbReference type="Google" id="ProtNLM"/>
    </source>
</evidence>
<organism evidence="1 2">
    <name type="scientific">Parafrankia irregularis</name>
    <dbReference type="NCBI Taxonomy" id="795642"/>
    <lineage>
        <taxon>Bacteria</taxon>
        <taxon>Bacillati</taxon>
        <taxon>Actinomycetota</taxon>
        <taxon>Actinomycetes</taxon>
        <taxon>Frankiales</taxon>
        <taxon>Frankiaceae</taxon>
        <taxon>Parafrankia</taxon>
    </lineage>
</organism>
<accession>A0A0S4QES9</accession>
<reference evidence="2" key="1">
    <citation type="submission" date="2015-11" db="EMBL/GenBank/DDBJ databases">
        <authorList>
            <person name="Varghese N."/>
        </authorList>
    </citation>
    <scope>NUCLEOTIDE SEQUENCE [LARGE SCALE GENOMIC DNA]</scope>
    <source>
        <strain evidence="2">DSM 45899</strain>
    </source>
</reference>
<dbReference type="AlphaFoldDB" id="A0A0S4QES9"/>